<dbReference type="Pfam" id="PF01066">
    <property type="entry name" value="CDP-OH_P_transf"/>
    <property type="match status" value="1"/>
</dbReference>
<reference evidence="10 11" key="1">
    <citation type="journal article" date="2011" name="Genome Res.">
        <title>Phylogeny-wide analysis of social amoeba genomes highlights ancient origins for complex intercellular communication.</title>
        <authorList>
            <person name="Heidel A.J."/>
            <person name="Lawal H.M."/>
            <person name="Felder M."/>
            <person name="Schilde C."/>
            <person name="Helps N.R."/>
            <person name="Tunggal B."/>
            <person name="Rivero F."/>
            <person name="John U."/>
            <person name="Schleicher M."/>
            <person name="Eichinger L."/>
            <person name="Platzer M."/>
            <person name="Noegel A.A."/>
            <person name="Schaap P."/>
            <person name="Gloeckner G."/>
        </authorList>
    </citation>
    <scope>NUCLEOTIDE SEQUENCE [LARGE SCALE GENOMIC DNA]</scope>
    <source>
        <strain evidence="11">ATCC 26659 / Pp 5 / PN500</strain>
    </source>
</reference>
<evidence type="ECO:0000313" key="10">
    <source>
        <dbReference type="EMBL" id="EFA78314.1"/>
    </source>
</evidence>
<dbReference type="Proteomes" id="UP000001396">
    <property type="component" value="Unassembled WGS sequence"/>
</dbReference>
<evidence type="ECO:0000256" key="3">
    <source>
        <dbReference type="ARBA" id="ARBA00022692"/>
    </source>
</evidence>
<dbReference type="GO" id="GO:0006661">
    <property type="term" value="P:phosphatidylinositol biosynthetic process"/>
    <property type="evidence" value="ECO:0007669"/>
    <property type="project" value="TreeGrafter"/>
</dbReference>
<dbReference type="GO" id="GO:0003881">
    <property type="term" value="F:CDP-diacylglycerol-inositol 3-phosphatidyltransferase activity"/>
    <property type="evidence" value="ECO:0007669"/>
    <property type="project" value="TreeGrafter"/>
</dbReference>
<dbReference type="GO" id="GO:0016020">
    <property type="term" value="C:membrane"/>
    <property type="evidence" value="ECO:0007669"/>
    <property type="project" value="UniProtKB-SubCell"/>
</dbReference>
<keyword evidence="7" id="KW-1208">Phospholipid metabolism</keyword>
<dbReference type="PANTHER" id="PTHR15362:SF4">
    <property type="entry name" value="CDP-DIACYLGLYCEROL--INOSITOL 3-PHOSPHATIDYLTRANSFERASE"/>
    <property type="match status" value="1"/>
</dbReference>
<name>D3BK84_HETP5</name>
<comment type="caution">
    <text evidence="10">The sequence shown here is derived from an EMBL/GenBank/DDBJ whole genome shotgun (WGS) entry which is preliminary data.</text>
</comment>
<feature type="transmembrane region" description="Helical" evidence="9">
    <location>
        <begin position="391"/>
        <end position="409"/>
    </location>
</feature>
<keyword evidence="3 9" id="KW-0812">Transmembrane</keyword>
<dbReference type="Gene3D" id="1.20.120.1760">
    <property type="match status" value="1"/>
</dbReference>
<dbReference type="GeneID" id="31364441"/>
<dbReference type="SUPFAM" id="SSF50969">
    <property type="entry name" value="YVTN repeat-like/Quinoprotein amine dehydrogenase"/>
    <property type="match status" value="1"/>
</dbReference>
<evidence type="ECO:0000256" key="5">
    <source>
        <dbReference type="ARBA" id="ARBA00023098"/>
    </source>
</evidence>
<feature type="transmembrane region" description="Helical" evidence="9">
    <location>
        <begin position="437"/>
        <end position="457"/>
    </location>
</feature>
<protein>
    <recommendedName>
        <fullName evidence="12">CDP-diacylglycerol--inositol 3-phosphatidyltransferase</fullName>
    </recommendedName>
</protein>
<keyword evidence="5" id="KW-0443">Lipid metabolism</keyword>
<dbReference type="RefSeq" id="XP_020430439.1">
    <property type="nucleotide sequence ID" value="XM_020579764.1"/>
</dbReference>
<keyword evidence="6 9" id="KW-0472">Membrane</keyword>
<dbReference type="GO" id="GO:0005794">
    <property type="term" value="C:Golgi apparatus"/>
    <property type="evidence" value="ECO:0007669"/>
    <property type="project" value="TreeGrafter"/>
</dbReference>
<dbReference type="InterPro" id="IPR011044">
    <property type="entry name" value="Quino_amine_DH_bsu"/>
</dbReference>
<keyword evidence="2 8" id="KW-0808">Transferase</keyword>
<gene>
    <name evidence="10" type="ORF">PPL_08965</name>
</gene>
<organism evidence="10 11">
    <name type="scientific">Heterostelium pallidum (strain ATCC 26659 / Pp 5 / PN500)</name>
    <name type="common">Cellular slime mold</name>
    <name type="synonym">Polysphondylium pallidum</name>
    <dbReference type="NCBI Taxonomy" id="670386"/>
    <lineage>
        <taxon>Eukaryota</taxon>
        <taxon>Amoebozoa</taxon>
        <taxon>Evosea</taxon>
        <taxon>Eumycetozoa</taxon>
        <taxon>Dictyostelia</taxon>
        <taxon>Acytosteliales</taxon>
        <taxon>Acytosteliaceae</taxon>
        <taxon>Heterostelium</taxon>
    </lineage>
</organism>
<keyword evidence="4 9" id="KW-1133">Transmembrane helix</keyword>
<sequence>MINNNLYIFVFILLINIVHSYVPTEFFILSDEFKLVTINSTSGELLKSLETPDNSYYVNGFLSSNSTDKSFRILVTNIQNNDQIIEYSVPNNVFTPMESVEPNDGCQIVIQPYAYDPVHKIAAVVGSVPFSGQSNVTLCIWDFASKSTDIITLNGQIDFTIGYPEGAYDPSTGNYYILYFTDNTGSHLTIYNLLSRKVVGEYFFAGLKFKFPEIVFGGGRPVLIDTQFWGPSFKFYTVDLETQTYQQFLEVPTSFSTNVNISPVAWQGDYITFVTSTKINEYTFTTLDLNTLKVVSTSPVSKLKLPENSDTVGYARVIFVTLAFFYSHSDYQSFFVYYALSALLDMADGHAARYFNQCSQFGALLDMVTDRCSTAALIVVLSHFYPEHLKIYIFLIVLDILSHFARLVSTMSSGSKSHKAVADNHLKIMRIYYGNKYFLAFMCFGNEGFFLFSYLYYFVSHPAVAFIQWYIWFPICFVKQSINVIQFAQAVSDIVAIDEKNRPAVKTLFELASTTTSSLTSTSSTSSSSSSSSSSKIPITHILLHSVR</sequence>
<dbReference type="STRING" id="670386.D3BK84"/>
<evidence type="ECO:0000256" key="6">
    <source>
        <dbReference type="ARBA" id="ARBA00023136"/>
    </source>
</evidence>
<dbReference type="InterPro" id="IPR000462">
    <property type="entry name" value="CDP-OH_P_trans"/>
</dbReference>
<dbReference type="InParanoid" id="D3BK84"/>
<evidence type="ECO:0000256" key="7">
    <source>
        <dbReference type="ARBA" id="ARBA00023264"/>
    </source>
</evidence>
<evidence type="ECO:0000313" key="11">
    <source>
        <dbReference type="Proteomes" id="UP000001396"/>
    </source>
</evidence>
<evidence type="ECO:0000256" key="1">
    <source>
        <dbReference type="ARBA" id="ARBA00004141"/>
    </source>
</evidence>
<accession>D3BK84</accession>
<feature type="transmembrane region" description="Helical" evidence="9">
    <location>
        <begin position="6"/>
        <end position="29"/>
    </location>
</feature>
<dbReference type="PANTHER" id="PTHR15362">
    <property type="entry name" value="PHOSPHATIDYLINOSITOL SYNTHASE"/>
    <property type="match status" value="1"/>
</dbReference>
<keyword evidence="11" id="KW-1185">Reference proteome</keyword>
<evidence type="ECO:0000256" key="4">
    <source>
        <dbReference type="ARBA" id="ARBA00022989"/>
    </source>
</evidence>
<proteinExistence type="inferred from homology"/>
<dbReference type="PROSITE" id="PS00379">
    <property type="entry name" value="CDP_ALCOHOL_P_TRANSF"/>
    <property type="match status" value="1"/>
</dbReference>
<dbReference type="InterPro" id="IPR043130">
    <property type="entry name" value="CDP-OH_PTrfase_TM_dom"/>
</dbReference>
<evidence type="ECO:0000256" key="8">
    <source>
        <dbReference type="RuleBase" id="RU003750"/>
    </source>
</evidence>
<evidence type="ECO:0000256" key="2">
    <source>
        <dbReference type="ARBA" id="ARBA00022679"/>
    </source>
</evidence>
<dbReference type="EMBL" id="ADBJ01000038">
    <property type="protein sequence ID" value="EFA78314.1"/>
    <property type="molecule type" value="Genomic_DNA"/>
</dbReference>
<dbReference type="AlphaFoldDB" id="D3BK84"/>
<evidence type="ECO:0000256" key="9">
    <source>
        <dbReference type="SAM" id="Phobius"/>
    </source>
</evidence>
<comment type="similarity">
    <text evidence="8">Belongs to the CDP-alcohol phosphatidyltransferase class-I family.</text>
</comment>
<comment type="subcellular location">
    <subcellularLocation>
        <location evidence="1">Membrane</location>
        <topology evidence="1">Multi-pass membrane protein</topology>
    </subcellularLocation>
</comment>
<dbReference type="InterPro" id="IPR048254">
    <property type="entry name" value="CDP_ALCOHOL_P_TRANSF_CS"/>
</dbReference>
<evidence type="ECO:0008006" key="12">
    <source>
        <dbReference type="Google" id="ProtNLM"/>
    </source>
</evidence>